<evidence type="ECO:0000313" key="3">
    <source>
        <dbReference type="Proteomes" id="UP000190989"/>
    </source>
</evidence>
<keyword evidence="3" id="KW-1185">Reference proteome</keyword>
<dbReference type="Proteomes" id="UP000190989">
    <property type="component" value="Unassembled WGS sequence"/>
</dbReference>
<name>A0A1U6IZ35_9SPHN</name>
<reference evidence="3" key="1">
    <citation type="submission" date="2017-02" db="EMBL/GenBank/DDBJ databases">
        <authorList>
            <person name="Varghese N."/>
            <person name="Submissions S."/>
        </authorList>
    </citation>
    <scope>NUCLEOTIDE SEQUENCE [LARGE SCALE GENOMIC DNA]</scope>
    <source>
        <strain evidence="3">SM117</strain>
    </source>
</reference>
<proteinExistence type="predicted"/>
<dbReference type="AlphaFoldDB" id="A0A1U6IZ35"/>
<evidence type="ECO:0000313" key="2">
    <source>
        <dbReference type="EMBL" id="SLK13261.1"/>
    </source>
</evidence>
<organism evidence="2 3">
    <name type="scientific">Novosphingobium mathurense</name>
    <dbReference type="NCBI Taxonomy" id="428990"/>
    <lineage>
        <taxon>Bacteria</taxon>
        <taxon>Pseudomonadati</taxon>
        <taxon>Pseudomonadota</taxon>
        <taxon>Alphaproteobacteria</taxon>
        <taxon>Sphingomonadales</taxon>
        <taxon>Sphingomonadaceae</taxon>
        <taxon>Novosphingobium</taxon>
    </lineage>
</organism>
<feature type="domain" description="Antitoxin Xre/MbcA/ParS-like middle" evidence="1">
    <location>
        <begin position="129"/>
        <end position="177"/>
    </location>
</feature>
<gene>
    <name evidence="2" type="ORF">SAMN06295987_1269</name>
</gene>
<dbReference type="InterPro" id="IPR056312">
    <property type="entry name" value="Xre-MbcA-ParS_M"/>
</dbReference>
<sequence length="231" mass="25045">MPSLAADSLPLRGLSAGDVRAALKSSNPKARSSDLNMMAEILSFVSGVIAELPKAEQSELAREKDEVRRILIEAVHSGRPETRVPLKPTGRVERRRGAGLGGIIPLEEGKARLDRYASARPLESWAGPVAGAGEVEDNLGIPRSTLSSWQQKGMVVGLLRGTRKLAYPLDQFVDARPLEGIADILRLAPEARSAWLWLRQPHGALNNRAPLDALKAGDRQEVVIVAERDFA</sequence>
<accession>A0A1U6IZ35</accession>
<dbReference type="Pfam" id="PF23125">
    <property type="entry name" value="Xre-MbcA-ParS_M"/>
    <property type="match status" value="1"/>
</dbReference>
<dbReference type="EMBL" id="FVZE01000026">
    <property type="protein sequence ID" value="SLK13261.1"/>
    <property type="molecule type" value="Genomic_DNA"/>
</dbReference>
<protein>
    <recommendedName>
        <fullName evidence="1">Antitoxin Xre/MbcA/ParS-like middle domain-containing protein</fullName>
    </recommendedName>
</protein>
<evidence type="ECO:0000259" key="1">
    <source>
        <dbReference type="Pfam" id="PF23125"/>
    </source>
</evidence>